<evidence type="ECO:0000313" key="3">
    <source>
        <dbReference type="Proteomes" id="UP001163846"/>
    </source>
</evidence>
<dbReference type="AlphaFoldDB" id="A0AA38U3Y3"/>
<dbReference type="EMBL" id="MU807162">
    <property type="protein sequence ID" value="KAJ3831912.1"/>
    <property type="molecule type" value="Genomic_DNA"/>
</dbReference>
<feature type="coiled-coil region" evidence="1">
    <location>
        <begin position="30"/>
        <end position="112"/>
    </location>
</feature>
<keyword evidence="3" id="KW-1185">Reference proteome</keyword>
<organism evidence="2 3">
    <name type="scientific">Lentinula raphanica</name>
    <dbReference type="NCBI Taxonomy" id="153919"/>
    <lineage>
        <taxon>Eukaryota</taxon>
        <taxon>Fungi</taxon>
        <taxon>Dikarya</taxon>
        <taxon>Basidiomycota</taxon>
        <taxon>Agaricomycotina</taxon>
        <taxon>Agaricomycetes</taxon>
        <taxon>Agaricomycetidae</taxon>
        <taxon>Agaricales</taxon>
        <taxon>Marasmiineae</taxon>
        <taxon>Omphalotaceae</taxon>
        <taxon>Lentinula</taxon>
    </lineage>
</organism>
<gene>
    <name evidence="2" type="ORF">F5878DRAFT_647227</name>
</gene>
<name>A0AA38U3Y3_9AGAR</name>
<reference evidence="2" key="1">
    <citation type="submission" date="2022-08" db="EMBL/GenBank/DDBJ databases">
        <authorList>
            <consortium name="DOE Joint Genome Institute"/>
            <person name="Min B."/>
            <person name="Riley R."/>
            <person name="Sierra-Patev S."/>
            <person name="Naranjo-Ortiz M."/>
            <person name="Looney B."/>
            <person name="Konkel Z."/>
            <person name="Slot J.C."/>
            <person name="Sakamoto Y."/>
            <person name="Steenwyk J.L."/>
            <person name="Rokas A."/>
            <person name="Carro J."/>
            <person name="Camarero S."/>
            <person name="Ferreira P."/>
            <person name="Molpeceres G."/>
            <person name="Ruiz-Duenas F.J."/>
            <person name="Serrano A."/>
            <person name="Henrissat B."/>
            <person name="Drula E."/>
            <person name="Hughes K.W."/>
            <person name="Mata J.L."/>
            <person name="Ishikawa N.K."/>
            <person name="Vargas-Isla R."/>
            <person name="Ushijima S."/>
            <person name="Smith C.A."/>
            <person name="Ahrendt S."/>
            <person name="Andreopoulos W."/>
            <person name="He G."/>
            <person name="Labutti K."/>
            <person name="Lipzen A."/>
            <person name="Ng V."/>
            <person name="Sandor L."/>
            <person name="Barry K."/>
            <person name="Martinez A.T."/>
            <person name="Xiao Y."/>
            <person name="Gibbons J.G."/>
            <person name="Terashima K."/>
            <person name="Hibbett D.S."/>
            <person name="Grigoriev I.V."/>
        </authorList>
    </citation>
    <scope>NUCLEOTIDE SEQUENCE</scope>
    <source>
        <strain evidence="2">TFB9207</strain>
    </source>
</reference>
<comment type="caution">
    <text evidence="2">The sequence shown here is derived from an EMBL/GenBank/DDBJ whole genome shotgun (WGS) entry which is preliminary data.</text>
</comment>
<sequence>MYLFKVRACSWVYEHSPWGRASERKRRERAIELERQERAVELERREKEIDRELKEASNTRQARALALDFEIGVCKCLLEMLQRSVASTEHRALELEREKELLSQEAIREEREALAKKQKLVKVVIRRVPKAGAQ</sequence>
<evidence type="ECO:0000313" key="2">
    <source>
        <dbReference type="EMBL" id="KAJ3831912.1"/>
    </source>
</evidence>
<dbReference type="Proteomes" id="UP001163846">
    <property type="component" value="Unassembled WGS sequence"/>
</dbReference>
<proteinExistence type="predicted"/>
<protein>
    <submittedName>
        <fullName evidence="2">Uncharacterized protein</fullName>
    </submittedName>
</protein>
<keyword evidence="1" id="KW-0175">Coiled coil</keyword>
<evidence type="ECO:0000256" key="1">
    <source>
        <dbReference type="SAM" id="Coils"/>
    </source>
</evidence>
<accession>A0AA38U3Y3</accession>